<dbReference type="EMBL" id="CP049916">
    <property type="protein sequence ID" value="QIO09966.1"/>
    <property type="molecule type" value="Genomic_DNA"/>
</dbReference>
<protein>
    <submittedName>
        <fullName evidence="3">Type IV pilus modification protein PilV</fullName>
    </submittedName>
</protein>
<evidence type="ECO:0000256" key="1">
    <source>
        <dbReference type="SAM" id="Phobius"/>
    </source>
</evidence>
<accession>A0A6G8S6V1</accession>
<name>A0A6G8S6V1_9GAMM</name>
<gene>
    <name evidence="3" type="primary">pilV</name>
    <name evidence="3" type="ORF">G8D99_13705</name>
</gene>
<keyword evidence="4" id="KW-1185">Reference proteome</keyword>
<sequence>MTKYQQGVGLIEVLVSLILLAIGVIGFIALQMRAISSSAEASQIVLATNLAHDLSERMRMNRDGFKFYGKTQKQVESCLNVFCNAEQMATYDFDQVNRRAIDLGMSIKILDCPGAILKRQCVYVAWGTTTATNNESDRDCTKGTAYAPKAQCIIVETYNYE</sequence>
<dbReference type="AlphaFoldDB" id="A0A6G8S6V1"/>
<dbReference type="RefSeq" id="WP_166326842.1">
    <property type="nucleotide sequence ID" value="NZ_CP049916.1"/>
</dbReference>
<organism evidence="3 4">
    <name type="scientific">Acinetobacter lanii</name>
    <dbReference type="NCBI Taxonomy" id="2715163"/>
    <lineage>
        <taxon>Bacteria</taxon>
        <taxon>Pseudomonadati</taxon>
        <taxon>Pseudomonadota</taxon>
        <taxon>Gammaproteobacteria</taxon>
        <taxon>Moraxellales</taxon>
        <taxon>Moraxellaceae</taxon>
        <taxon>Acinetobacter</taxon>
    </lineage>
</organism>
<dbReference type="KEGG" id="alj:G8D99_13705"/>
<evidence type="ECO:0000259" key="2">
    <source>
        <dbReference type="Pfam" id="PF22150"/>
    </source>
</evidence>
<dbReference type="Proteomes" id="UP000501939">
    <property type="component" value="Chromosome"/>
</dbReference>
<feature type="domain" description="Type IV pilin Tt1218-like" evidence="2">
    <location>
        <begin position="29"/>
        <end position="93"/>
    </location>
</feature>
<dbReference type="InterPro" id="IPR013362">
    <property type="entry name" value="Pilus_4_PilV"/>
</dbReference>
<proteinExistence type="predicted"/>
<feature type="transmembrane region" description="Helical" evidence="1">
    <location>
        <begin position="6"/>
        <end position="30"/>
    </location>
</feature>
<evidence type="ECO:0000313" key="3">
    <source>
        <dbReference type="EMBL" id="QIO09966.1"/>
    </source>
</evidence>
<dbReference type="InterPro" id="IPR054402">
    <property type="entry name" value="Tt1218-like_dom"/>
</dbReference>
<dbReference type="NCBIfam" id="TIGR02523">
    <property type="entry name" value="type_IV_pilV"/>
    <property type="match status" value="1"/>
</dbReference>
<keyword evidence="1" id="KW-1133">Transmembrane helix</keyword>
<keyword evidence="1" id="KW-0812">Transmembrane</keyword>
<dbReference type="Pfam" id="PF22150">
    <property type="entry name" value="Tt1218-like"/>
    <property type="match status" value="1"/>
</dbReference>
<dbReference type="Pfam" id="PF07963">
    <property type="entry name" value="N_methyl"/>
    <property type="match status" value="1"/>
</dbReference>
<dbReference type="InterPro" id="IPR012902">
    <property type="entry name" value="N_methyl_site"/>
</dbReference>
<reference evidence="3 4" key="1">
    <citation type="submission" date="2020-03" db="EMBL/GenBank/DDBJ databases">
        <authorList>
            <person name="Zhu W."/>
        </authorList>
    </citation>
    <scope>NUCLEOTIDE SEQUENCE [LARGE SCALE GENOMIC DNA]</scope>
    <source>
        <strain evidence="3 4">185</strain>
    </source>
</reference>
<evidence type="ECO:0000313" key="4">
    <source>
        <dbReference type="Proteomes" id="UP000501939"/>
    </source>
</evidence>
<keyword evidence="1" id="KW-0472">Membrane</keyword>